<evidence type="ECO:0000313" key="1">
    <source>
        <dbReference type="EMBL" id="KKN57999.1"/>
    </source>
</evidence>
<comment type="caution">
    <text evidence="1">The sequence shown here is derived from an EMBL/GenBank/DDBJ whole genome shotgun (WGS) entry which is preliminary data.</text>
</comment>
<protein>
    <submittedName>
        <fullName evidence="1">Uncharacterized protein</fullName>
    </submittedName>
</protein>
<name>A0A0F9RTE3_9ZZZZ</name>
<proteinExistence type="predicted"/>
<gene>
    <name evidence="1" type="ORF">LCGC14_0556570</name>
</gene>
<reference evidence="1" key="1">
    <citation type="journal article" date="2015" name="Nature">
        <title>Complex archaea that bridge the gap between prokaryotes and eukaryotes.</title>
        <authorList>
            <person name="Spang A."/>
            <person name="Saw J.H."/>
            <person name="Jorgensen S.L."/>
            <person name="Zaremba-Niedzwiedzka K."/>
            <person name="Martijn J."/>
            <person name="Lind A.E."/>
            <person name="van Eijk R."/>
            <person name="Schleper C."/>
            <person name="Guy L."/>
            <person name="Ettema T.J."/>
        </authorList>
    </citation>
    <scope>NUCLEOTIDE SEQUENCE</scope>
</reference>
<dbReference type="EMBL" id="LAZR01000780">
    <property type="protein sequence ID" value="KKN57999.1"/>
    <property type="molecule type" value="Genomic_DNA"/>
</dbReference>
<sequence>MSYSGFSQFLCKNGHYWEMDCMTLPNLMYEEDVKQKCPVCNEEEVWENMVNITNGSWDDDETRIDGYVELKLKIKRSGVCSACGEEHVCEKRYLIPKKKIKKEVGKK</sequence>
<accession>A0A0F9RTE3</accession>
<dbReference type="AlphaFoldDB" id="A0A0F9RTE3"/>
<organism evidence="1">
    <name type="scientific">marine sediment metagenome</name>
    <dbReference type="NCBI Taxonomy" id="412755"/>
    <lineage>
        <taxon>unclassified sequences</taxon>
        <taxon>metagenomes</taxon>
        <taxon>ecological metagenomes</taxon>
    </lineage>
</organism>